<organism evidence="9 10">
    <name type="scientific">Xanthobacter flavus</name>
    <dbReference type="NCBI Taxonomy" id="281"/>
    <lineage>
        <taxon>Bacteria</taxon>
        <taxon>Pseudomonadati</taxon>
        <taxon>Pseudomonadota</taxon>
        <taxon>Alphaproteobacteria</taxon>
        <taxon>Hyphomicrobiales</taxon>
        <taxon>Xanthobacteraceae</taxon>
        <taxon>Xanthobacter</taxon>
    </lineage>
</organism>
<evidence type="ECO:0000313" key="10">
    <source>
        <dbReference type="Proteomes" id="UP001144397"/>
    </source>
</evidence>
<dbReference type="GO" id="GO:0051536">
    <property type="term" value="F:iron-sulfur cluster binding"/>
    <property type="evidence" value="ECO:0007669"/>
    <property type="project" value="UniProtKB-KW"/>
</dbReference>
<evidence type="ECO:0000256" key="7">
    <source>
        <dbReference type="ARBA" id="ARBA00023014"/>
    </source>
</evidence>
<dbReference type="InterPro" id="IPR009010">
    <property type="entry name" value="Asp_de-COase-like_dom_sf"/>
</dbReference>
<dbReference type="SMART" id="SM00926">
    <property type="entry name" value="Molybdop_Fe4S4"/>
    <property type="match status" value="1"/>
</dbReference>
<dbReference type="GO" id="GO:0016491">
    <property type="term" value="F:oxidoreductase activity"/>
    <property type="evidence" value="ECO:0007669"/>
    <property type="project" value="UniProtKB-KW"/>
</dbReference>
<dbReference type="Proteomes" id="UP001144397">
    <property type="component" value="Unassembled WGS sequence"/>
</dbReference>
<dbReference type="SUPFAM" id="SSF50692">
    <property type="entry name" value="ADC-like"/>
    <property type="match status" value="1"/>
</dbReference>
<dbReference type="Gene3D" id="3.30.2070.10">
    <property type="entry name" value="Formate dehydrogenase/DMSO reductase"/>
    <property type="match status" value="1"/>
</dbReference>
<evidence type="ECO:0000256" key="5">
    <source>
        <dbReference type="ARBA" id="ARBA00023002"/>
    </source>
</evidence>
<dbReference type="Gene3D" id="2.40.40.20">
    <property type="match status" value="1"/>
</dbReference>
<dbReference type="Pfam" id="PF01568">
    <property type="entry name" value="Molydop_binding"/>
    <property type="match status" value="1"/>
</dbReference>
<evidence type="ECO:0000259" key="8">
    <source>
        <dbReference type="PROSITE" id="PS51669"/>
    </source>
</evidence>
<evidence type="ECO:0000313" key="9">
    <source>
        <dbReference type="EMBL" id="GLI23094.1"/>
    </source>
</evidence>
<dbReference type="Gene3D" id="3.40.228.10">
    <property type="entry name" value="Dimethylsulfoxide Reductase, domain 2"/>
    <property type="match status" value="1"/>
</dbReference>
<dbReference type="PROSITE" id="PS00490">
    <property type="entry name" value="MOLYBDOPTERIN_PROK_2"/>
    <property type="match status" value="1"/>
</dbReference>
<dbReference type="InterPro" id="IPR006963">
    <property type="entry name" value="Mopterin_OxRdtase_4Fe-4S_dom"/>
</dbReference>
<dbReference type="GO" id="GO:0043546">
    <property type="term" value="F:molybdopterin cofactor binding"/>
    <property type="evidence" value="ECO:0007669"/>
    <property type="project" value="InterPro"/>
</dbReference>
<dbReference type="SUPFAM" id="SSF53706">
    <property type="entry name" value="Formate dehydrogenase/DMSO reductase, domains 1-3"/>
    <property type="match status" value="1"/>
</dbReference>
<comment type="cofactor">
    <cofactor evidence="1">
        <name>Mo-bis(molybdopterin guanine dinucleotide)</name>
        <dbReference type="ChEBI" id="CHEBI:60539"/>
    </cofactor>
</comment>
<dbReference type="AlphaFoldDB" id="A0A9W6CPN7"/>
<dbReference type="EMBL" id="BSDO01000003">
    <property type="protein sequence ID" value="GLI23094.1"/>
    <property type="molecule type" value="Genomic_DNA"/>
</dbReference>
<reference evidence="9" key="1">
    <citation type="submission" date="2022-12" db="EMBL/GenBank/DDBJ databases">
        <title>Reference genome sequencing for broad-spectrum identification of bacterial and archaeal isolates by mass spectrometry.</title>
        <authorList>
            <person name="Sekiguchi Y."/>
            <person name="Tourlousse D.M."/>
        </authorList>
    </citation>
    <scope>NUCLEOTIDE SEQUENCE</scope>
    <source>
        <strain evidence="9">301</strain>
    </source>
</reference>
<dbReference type="InterPro" id="IPR006656">
    <property type="entry name" value="Mopterin_OxRdtase"/>
</dbReference>
<gene>
    <name evidence="9" type="ORF">XFLAVUS301_27680</name>
</gene>
<proteinExistence type="inferred from homology"/>
<dbReference type="Gene3D" id="3.40.50.740">
    <property type="match status" value="1"/>
</dbReference>
<dbReference type="GO" id="GO:0046872">
    <property type="term" value="F:metal ion binding"/>
    <property type="evidence" value="ECO:0007669"/>
    <property type="project" value="UniProtKB-KW"/>
</dbReference>
<keyword evidence="6" id="KW-0408">Iron</keyword>
<evidence type="ECO:0000256" key="6">
    <source>
        <dbReference type="ARBA" id="ARBA00023004"/>
    </source>
</evidence>
<evidence type="ECO:0000256" key="1">
    <source>
        <dbReference type="ARBA" id="ARBA00001942"/>
    </source>
</evidence>
<dbReference type="InterPro" id="IPR006655">
    <property type="entry name" value="Mopterin_OxRdtase_prok_CS"/>
</dbReference>
<dbReference type="PANTHER" id="PTHR43742:SF6">
    <property type="entry name" value="OXIDOREDUCTASE YYAE-RELATED"/>
    <property type="match status" value="1"/>
</dbReference>
<keyword evidence="3" id="KW-0500">Molybdenum</keyword>
<keyword evidence="5" id="KW-0560">Oxidoreductase</keyword>
<dbReference type="Pfam" id="PF00384">
    <property type="entry name" value="Molybdopterin"/>
    <property type="match status" value="1"/>
</dbReference>
<dbReference type="PANTHER" id="PTHR43742">
    <property type="entry name" value="TRIMETHYLAMINE-N-OXIDE REDUCTASE"/>
    <property type="match status" value="1"/>
</dbReference>
<protein>
    <submittedName>
        <fullName evidence="9">Molybdopterin oxidoreductase</fullName>
    </submittedName>
</protein>
<feature type="domain" description="4Fe-4S Mo/W bis-MGD-type" evidence="8">
    <location>
        <begin position="7"/>
        <end position="64"/>
    </location>
</feature>
<dbReference type="InterPro" id="IPR050612">
    <property type="entry name" value="Prok_Mopterin_Oxidored"/>
</dbReference>
<evidence type="ECO:0000256" key="4">
    <source>
        <dbReference type="ARBA" id="ARBA00022723"/>
    </source>
</evidence>
<dbReference type="Pfam" id="PF04879">
    <property type="entry name" value="Molybdop_Fe4S4"/>
    <property type="match status" value="1"/>
</dbReference>
<dbReference type="PROSITE" id="PS51669">
    <property type="entry name" value="4FE4S_MOW_BIS_MGD"/>
    <property type="match status" value="1"/>
</dbReference>
<keyword evidence="7" id="KW-0411">Iron-sulfur</keyword>
<dbReference type="InterPro" id="IPR006657">
    <property type="entry name" value="MoPterin_dinucl-bd_dom"/>
</dbReference>
<comment type="similarity">
    <text evidence="2">Belongs to the prokaryotic molybdopterin-containing oxidoreductase family.</text>
</comment>
<sequence length="683" mass="72336">MSDMAEDRMVKTTCPRDCYDACGITVTLRDGAIQKVLGDRDHAITRGALCGKCAIVYNGAWRAPDLRLSTPLKRIGAKGEGTFAPISWDEALGLIAERFGALLEEGAARTILHTHYTGTVGLVGGWYPIRFFNRLGATEIDPDTVCNKAGHVALEMIFGESLEGFDPRTARDARTILVWGANPSHSAPHQNKGWLKDARAAGTRIIAVDPIAHDTARAADLHLQLRPGTDAALAFAFMHVLRRDGLADEGFLSAHVLGADELIPAIDAMTPERAAELCGVPADLIIAAARAYGGGPSLLWLGQGVQRQPYGGNAFRALAALVAFAGHLGKPGAGFLYMNGPGGRGIDMATVTAPTLARESVPTISHMDLAATLEDPAAARAFVNWNNNPAASSPEQARLRAALKREDLFHVAVDLFHTDTTAYADIVLPAASFLECDDLVLSYFDLTVSAQVKAGDPPGTALPNSEIFRRLAAAMGFAEPELFETDADLIARLLAQTPFEGTFADLAAIGTATVFPEPRVQFAGLAFNTPSGRIELASARAEALGLPRLPQPHADARTQAGRVRVLSPASPWLLNSSYGNDPVIHRRLGVPTVALHPDDAAREGLAEGDKVVLANGEGQLPLTVTLSDRTQPGVALVHKGRWPAFSPGDANVNALVGGLKSDIAESTTVHGTEARLVRLAAAE</sequence>
<evidence type="ECO:0000256" key="2">
    <source>
        <dbReference type="ARBA" id="ARBA00010312"/>
    </source>
</evidence>
<comment type="caution">
    <text evidence="9">The sequence shown here is derived from an EMBL/GenBank/DDBJ whole genome shotgun (WGS) entry which is preliminary data.</text>
</comment>
<evidence type="ECO:0000256" key="3">
    <source>
        <dbReference type="ARBA" id="ARBA00022505"/>
    </source>
</evidence>
<keyword evidence="4" id="KW-0479">Metal-binding</keyword>
<dbReference type="Gene3D" id="2.20.25.90">
    <property type="entry name" value="ADC-like domains"/>
    <property type="match status" value="1"/>
</dbReference>
<accession>A0A9W6CPN7</accession>
<name>A0A9W6CPN7_XANFL</name>